<dbReference type="Proteomes" id="UP001592530">
    <property type="component" value="Unassembled WGS sequence"/>
</dbReference>
<evidence type="ECO:0000313" key="1">
    <source>
        <dbReference type="EMBL" id="MFC1429246.1"/>
    </source>
</evidence>
<protein>
    <submittedName>
        <fullName evidence="1">Uncharacterized protein</fullName>
    </submittedName>
</protein>
<organism evidence="1 2">
    <name type="scientific">Streptacidiphilus alkalitolerans</name>
    <dbReference type="NCBI Taxonomy" id="3342712"/>
    <lineage>
        <taxon>Bacteria</taxon>
        <taxon>Bacillati</taxon>
        <taxon>Actinomycetota</taxon>
        <taxon>Actinomycetes</taxon>
        <taxon>Kitasatosporales</taxon>
        <taxon>Streptomycetaceae</taxon>
        <taxon>Streptacidiphilus</taxon>
    </lineage>
</organism>
<sequence>MIDATGAELRIEELHRGDADGLLAVMHCVAGPVPLGRRFRGVRGGRPVDLTVRQIERAGQSCPVLPYRHSGLVALRGSGAQALEPGRLLLGRITGTFSTAEEILAFAGAAPGEIAALAADEHPRYAWYTALLERTGPGTAGEADLLAAFLCDPDQAMGLSTVIQHLGNRIGELRSSQALGDWQATVDRVLRQSSFLHTRAVDGLRLRRHEEGEPLAAEQLPDYSDWLQRRLAESSVRPGVLAVLAEHGRTHRIRRGAGARLRALTR</sequence>
<evidence type="ECO:0000313" key="2">
    <source>
        <dbReference type="Proteomes" id="UP001592530"/>
    </source>
</evidence>
<reference evidence="1 2" key="1">
    <citation type="submission" date="2024-09" db="EMBL/GenBank/DDBJ databases">
        <authorList>
            <person name="Lee S.D."/>
        </authorList>
    </citation>
    <scope>NUCLEOTIDE SEQUENCE [LARGE SCALE GENOMIC DNA]</scope>
    <source>
        <strain evidence="1 2">N1-3</strain>
    </source>
</reference>
<comment type="caution">
    <text evidence="1">The sequence shown here is derived from an EMBL/GenBank/DDBJ whole genome shotgun (WGS) entry which is preliminary data.</text>
</comment>
<accession>A0ABV6WT80</accession>
<gene>
    <name evidence="1" type="ORF">ACEZDB_01035</name>
</gene>
<dbReference type="EMBL" id="JBHEZY010000001">
    <property type="protein sequence ID" value="MFC1429246.1"/>
    <property type="molecule type" value="Genomic_DNA"/>
</dbReference>
<proteinExistence type="predicted"/>
<dbReference type="RefSeq" id="WP_380547686.1">
    <property type="nucleotide sequence ID" value="NZ_JBHEZY010000001.1"/>
</dbReference>
<name>A0ABV6WT80_9ACTN</name>